<evidence type="ECO:0000313" key="1">
    <source>
        <dbReference type="EMBL" id="KOF74352.1"/>
    </source>
</evidence>
<reference evidence="1" key="1">
    <citation type="submission" date="2015-07" db="EMBL/GenBank/DDBJ databases">
        <title>MeaNS - Measles Nucleotide Surveillance Program.</title>
        <authorList>
            <person name="Tran T."/>
            <person name="Druce J."/>
        </authorList>
    </citation>
    <scope>NUCLEOTIDE SEQUENCE</scope>
    <source>
        <strain evidence="1">UCB-OBI-ISO-001</strain>
        <tissue evidence="1">Gonad</tissue>
    </source>
</reference>
<dbReference type="OrthoDB" id="6117674at2759"/>
<accession>A0A0L8GBD5</accession>
<dbReference type="EMBL" id="KQ422735">
    <property type="protein sequence ID" value="KOF74352.1"/>
    <property type="molecule type" value="Genomic_DNA"/>
</dbReference>
<proteinExistence type="predicted"/>
<dbReference type="AlphaFoldDB" id="A0A0L8GBD5"/>
<name>A0A0L8GBD5_OCTBM</name>
<gene>
    <name evidence="1" type="ORF">OCBIM_22036380mg</name>
</gene>
<sequence length="172" mass="19582">MTFEKGPDQLPTVLSVHDTHSIVTAFDLPKYANRASDHTAALKLLQFWPKRAEVQFAQVEAQSLTTRLNELNWIDQLPWLMLGIHTTTKENFNTSSTEIVSGVPLTVLGEFFLYTGPDPNVQDYLAHLRDSVGQLRPTPMSTHGTPRSFATNDLHKPKFEFVHRDTRRKILQ</sequence>
<protein>
    <submittedName>
        <fullName evidence="1">Uncharacterized protein</fullName>
    </submittedName>
</protein>
<organism evidence="1">
    <name type="scientific">Octopus bimaculoides</name>
    <name type="common">California two-spotted octopus</name>
    <dbReference type="NCBI Taxonomy" id="37653"/>
    <lineage>
        <taxon>Eukaryota</taxon>
        <taxon>Metazoa</taxon>
        <taxon>Spiralia</taxon>
        <taxon>Lophotrochozoa</taxon>
        <taxon>Mollusca</taxon>
        <taxon>Cephalopoda</taxon>
        <taxon>Coleoidea</taxon>
        <taxon>Octopodiformes</taxon>
        <taxon>Octopoda</taxon>
        <taxon>Incirrata</taxon>
        <taxon>Octopodidae</taxon>
        <taxon>Octopus</taxon>
    </lineage>
</organism>